<proteinExistence type="predicted"/>
<accession>A0ABR0QKY7</accession>
<keyword evidence="2" id="KW-1185">Reference proteome</keyword>
<dbReference type="Proteomes" id="UP001358586">
    <property type="component" value="Chromosome 3"/>
</dbReference>
<sequence>MHQTDRVLRQFKFRQPIPEEPKVLDDQHRINLRQTNMNWSLFWSEYIEIWKNRYDHIPNRELIIVPELVCTPDDMPWFRIHSKSYLLSEEQRHWQIRLERER</sequence>
<evidence type="ECO:0000313" key="2">
    <source>
        <dbReference type="Proteomes" id="UP001358586"/>
    </source>
</evidence>
<name>A0ABR0QKY7_GOSAR</name>
<reference evidence="1 2" key="1">
    <citation type="submission" date="2023-03" db="EMBL/GenBank/DDBJ databases">
        <title>WGS of Gossypium arboreum.</title>
        <authorList>
            <person name="Yu D."/>
        </authorList>
    </citation>
    <scope>NUCLEOTIDE SEQUENCE [LARGE SCALE GENOMIC DNA]</scope>
    <source>
        <tissue evidence="1">Leaf</tissue>
    </source>
</reference>
<gene>
    <name evidence="1" type="ORF">PVK06_008846</name>
</gene>
<protein>
    <submittedName>
        <fullName evidence="1">Uncharacterized protein</fullName>
    </submittedName>
</protein>
<dbReference type="EMBL" id="JARKNE010000003">
    <property type="protein sequence ID" value="KAK5839986.1"/>
    <property type="molecule type" value="Genomic_DNA"/>
</dbReference>
<comment type="caution">
    <text evidence="1">The sequence shown here is derived from an EMBL/GenBank/DDBJ whole genome shotgun (WGS) entry which is preliminary data.</text>
</comment>
<organism evidence="1 2">
    <name type="scientific">Gossypium arboreum</name>
    <name type="common">Tree cotton</name>
    <name type="synonym">Gossypium nanking</name>
    <dbReference type="NCBI Taxonomy" id="29729"/>
    <lineage>
        <taxon>Eukaryota</taxon>
        <taxon>Viridiplantae</taxon>
        <taxon>Streptophyta</taxon>
        <taxon>Embryophyta</taxon>
        <taxon>Tracheophyta</taxon>
        <taxon>Spermatophyta</taxon>
        <taxon>Magnoliopsida</taxon>
        <taxon>eudicotyledons</taxon>
        <taxon>Gunneridae</taxon>
        <taxon>Pentapetalae</taxon>
        <taxon>rosids</taxon>
        <taxon>malvids</taxon>
        <taxon>Malvales</taxon>
        <taxon>Malvaceae</taxon>
        <taxon>Malvoideae</taxon>
        <taxon>Gossypium</taxon>
    </lineage>
</organism>
<evidence type="ECO:0000313" key="1">
    <source>
        <dbReference type="EMBL" id="KAK5839986.1"/>
    </source>
</evidence>